<evidence type="ECO:0000256" key="4">
    <source>
        <dbReference type="ARBA" id="ARBA00022989"/>
    </source>
</evidence>
<name>A0A4R3KDC0_9BACI</name>
<dbReference type="PANTHER" id="PTHR12677">
    <property type="entry name" value="GOLGI APPARATUS MEMBRANE PROTEIN TVP38-RELATED"/>
    <property type="match status" value="1"/>
</dbReference>
<feature type="transmembrane region" description="Helical" evidence="6">
    <location>
        <begin position="193"/>
        <end position="210"/>
    </location>
</feature>
<dbReference type="InterPro" id="IPR015414">
    <property type="entry name" value="TMEM64"/>
</dbReference>
<keyword evidence="5 6" id="KW-0472">Membrane</keyword>
<proteinExistence type="inferred from homology"/>
<dbReference type="AlphaFoldDB" id="A0A4R3KDC0"/>
<comment type="subcellular location">
    <subcellularLocation>
        <location evidence="1 6">Cell membrane</location>
        <topology evidence="1 6">Multi-pass membrane protein</topology>
    </subcellularLocation>
</comment>
<accession>A0A4R3KDC0</accession>
<dbReference type="EMBL" id="SMAB01000013">
    <property type="protein sequence ID" value="TCS81266.1"/>
    <property type="molecule type" value="Genomic_DNA"/>
</dbReference>
<dbReference type="Proteomes" id="UP000295788">
    <property type="component" value="Unassembled WGS sequence"/>
</dbReference>
<feature type="transmembrane region" description="Helical" evidence="6">
    <location>
        <begin position="129"/>
        <end position="149"/>
    </location>
</feature>
<evidence type="ECO:0000259" key="7">
    <source>
        <dbReference type="Pfam" id="PF09335"/>
    </source>
</evidence>
<dbReference type="RefSeq" id="WP_165895020.1">
    <property type="nucleotide sequence ID" value="NZ_SMAB01000013.1"/>
</dbReference>
<keyword evidence="2 6" id="KW-1003">Cell membrane</keyword>
<keyword evidence="3 6" id="KW-0812">Transmembrane</keyword>
<sequence>MKKIGLIIIVVFFIFYVIFQTHFGEILRQGNLTMLVDYLKSLGWIAWLISFIAILIQTFFPFIPFVILAGANALVFGIWEGFFMSWLFAIIGAIVAFFFSRYIAQEFAKQQTKKYPLLKKMEHQIKDNGFLIFLLGRLIPILPSSIVNFFGGISSLDFRSFFWSTFLGKLPMVFLETMMGHDIIFFKQHPKRLVFLILIFGTFIYLGYWINKRFTNKKIPNED</sequence>
<organism evidence="8 9">
    <name type="scientific">Tepidibacillus fermentans</name>
    <dbReference type="NCBI Taxonomy" id="1281767"/>
    <lineage>
        <taxon>Bacteria</taxon>
        <taxon>Bacillati</taxon>
        <taxon>Bacillota</taxon>
        <taxon>Bacilli</taxon>
        <taxon>Bacillales</taxon>
        <taxon>Bacillaceae</taxon>
        <taxon>Tepidibacillus</taxon>
    </lineage>
</organism>
<evidence type="ECO:0000313" key="8">
    <source>
        <dbReference type="EMBL" id="TCS81266.1"/>
    </source>
</evidence>
<feature type="transmembrane region" description="Helical" evidence="6">
    <location>
        <begin position="6"/>
        <end position="23"/>
    </location>
</feature>
<evidence type="ECO:0000256" key="6">
    <source>
        <dbReference type="RuleBase" id="RU366058"/>
    </source>
</evidence>
<evidence type="ECO:0000256" key="2">
    <source>
        <dbReference type="ARBA" id="ARBA00022475"/>
    </source>
</evidence>
<comment type="similarity">
    <text evidence="6">Belongs to the TVP38/TMEM64 family.</text>
</comment>
<keyword evidence="4 6" id="KW-1133">Transmembrane helix</keyword>
<dbReference type="InterPro" id="IPR032816">
    <property type="entry name" value="VTT_dom"/>
</dbReference>
<feature type="domain" description="VTT" evidence="7">
    <location>
        <begin position="63"/>
        <end position="181"/>
    </location>
</feature>
<evidence type="ECO:0000256" key="1">
    <source>
        <dbReference type="ARBA" id="ARBA00004651"/>
    </source>
</evidence>
<dbReference type="PANTHER" id="PTHR12677:SF59">
    <property type="entry name" value="GOLGI APPARATUS MEMBRANE PROTEIN TVP38-RELATED"/>
    <property type="match status" value="1"/>
</dbReference>
<comment type="caution">
    <text evidence="8">The sequence shown here is derived from an EMBL/GenBank/DDBJ whole genome shotgun (WGS) entry which is preliminary data.</text>
</comment>
<evidence type="ECO:0000313" key="9">
    <source>
        <dbReference type="Proteomes" id="UP000295788"/>
    </source>
</evidence>
<protein>
    <recommendedName>
        <fullName evidence="6">TVP38/TMEM64 family membrane protein</fullName>
    </recommendedName>
</protein>
<reference evidence="8 9" key="1">
    <citation type="submission" date="2019-03" db="EMBL/GenBank/DDBJ databases">
        <title>Genomic Encyclopedia of Type Strains, Phase IV (KMG-IV): sequencing the most valuable type-strain genomes for metagenomic binning, comparative biology and taxonomic classification.</title>
        <authorList>
            <person name="Goeker M."/>
        </authorList>
    </citation>
    <scope>NUCLEOTIDE SEQUENCE [LARGE SCALE GENOMIC DNA]</scope>
    <source>
        <strain evidence="8 9">DSM 23802</strain>
    </source>
</reference>
<keyword evidence="9" id="KW-1185">Reference proteome</keyword>
<evidence type="ECO:0000256" key="5">
    <source>
        <dbReference type="ARBA" id="ARBA00023136"/>
    </source>
</evidence>
<dbReference type="GO" id="GO:0005886">
    <property type="term" value="C:plasma membrane"/>
    <property type="evidence" value="ECO:0007669"/>
    <property type="project" value="UniProtKB-SubCell"/>
</dbReference>
<feature type="transmembrane region" description="Helical" evidence="6">
    <location>
        <begin position="161"/>
        <end position="181"/>
    </location>
</feature>
<feature type="transmembrane region" description="Helical" evidence="6">
    <location>
        <begin position="83"/>
        <end position="104"/>
    </location>
</feature>
<gene>
    <name evidence="8" type="ORF">EDD72_11324</name>
</gene>
<feature type="transmembrane region" description="Helical" evidence="6">
    <location>
        <begin position="44"/>
        <end position="71"/>
    </location>
</feature>
<evidence type="ECO:0000256" key="3">
    <source>
        <dbReference type="ARBA" id="ARBA00022692"/>
    </source>
</evidence>
<dbReference type="Pfam" id="PF09335">
    <property type="entry name" value="VTT_dom"/>
    <property type="match status" value="1"/>
</dbReference>